<dbReference type="EMBL" id="DYZA01000200">
    <property type="protein sequence ID" value="HJD97943.1"/>
    <property type="molecule type" value="Genomic_DNA"/>
</dbReference>
<reference evidence="4" key="2">
    <citation type="submission" date="2021-09" db="EMBL/GenBank/DDBJ databases">
        <authorList>
            <person name="Gilroy R."/>
        </authorList>
    </citation>
    <scope>NUCLEOTIDE SEQUENCE</scope>
    <source>
        <strain evidence="4">ChiGjej2B2-19336</strain>
    </source>
</reference>
<feature type="compositionally biased region" description="Basic and acidic residues" evidence="1">
    <location>
        <begin position="201"/>
        <end position="218"/>
    </location>
</feature>
<reference evidence="4" key="1">
    <citation type="journal article" date="2021" name="PeerJ">
        <title>Extensive microbial diversity within the chicken gut microbiome revealed by metagenomics and culture.</title>
        <authorList>
            <person name="Gilroy R."/>
            <person name="Ravi A."/>
            <person name="Getino M."/>
            <person name="Pursley I."/>
            <person name="Horton D.L."/>
            <person name="Alikhan N.F."/>
            <person name="Baker D."/>
            <person name="Gharbi K."/>
            <person name="Hall N."/>
            <person name="Watson M."/>
            <person name="Adriaenssens E.M."/>
            <person name="Foster-Nyarko E."/>
            <person name="Jarju S."/>
            <person name="Secka A."/>
            <person name="Antonio M."/>
            <person name="Oren A."/>
            <person name="Chaudhuri R.R."/>
            <person name="La Ragione R."/>
            <person name="Hildebrand F."/>
            <person name="Pallen M.J."/>
        </authorList>
    </citation>
    <scope>NUCLEOTIDE SEQUENCE</scope>
    <source>
        <strain evidence="4">ChiGjej2B2-19336</strain>
    </source>
</reference>
<evidence type="ECO:0000313" key="5">
    <source>
        <dbReference type="Proteomes" id="UP000698963"/>
    </source>
</evidence>
<organism evidence="4 5">
    <name type="scientific">Mailhella massiliensis</name>
    <dbReference type="NCBI Taxonomy" id="1903261"/>
    <lineage>
        <taxon>Bacteria</taxon>
        <taxon>Pseudomonadati</taxon>
        <taxon>Thermodesulfobacteriota</taxon>
        <taxon>Desulfovibrionia</taxon>
        <taxon>Desulfovibrionales</taxon>
        <taxon>Desulfovibrionaceae</taxon>
        <taxon>Mailhella</taxon>
    </lineage>
</organism>
<dbReference type="InterPro" id="IPR025154">
    <property type="entry name" value="Put_metallopeptidase_dom"/>
</dbReference>
<dbReference type="Proteomes" id="UP000698963">
    <property type="component" value="Unassembled WGS sequence"/>
</dbReference>
<feature type="domain" description="Putative metallopeptidase" evidence="3">
    <location>
        <begin position="9"/>
        <end position="305"/>
    </location>
</feature>
<dbReference type="Pfam" id="PF09967">
    <property type="entry name" value="DUF2201"/>
    <property type="match status" value="1"/>
</dbReference>
<dbReference type="PANTHER" id="PTHR38730:SF1">
    <property type="entry name" value="SLL7028 PROTEIN"/>
    <property type="match status" value="1"/>
</dbReference>
<protein>
    <submittedName>
        <fullName evidence="4">VWA-like domain-containing protein</fullName>
    </submittedName>
</protein>
<evidence type="ECO:0000259" key="3">
    <source>
        <dbReference type="Pfam" id="PF13203"/>
    </source>
</evidence>
<feature type="domain" description="VWA-like" evidence="2">
    <location>
        <begin position="313"/>
        <end position="436"/>
    </location>
</feature>
<evidence type="ECO:0000256" key="1">
    <source>
        <dbReference type="SAM" id="MobiDB-lite"/>
    </source>
</evidence>
<comment type="caution">
    <text evidence="4">The sequence shown here is derived from an EMBL/GenBank/DDBJ whole genome shotgun (WGS) entry which is preliminary data.</text>
</comment>
<sequence>MEKAALKALEKARSALVLEHPFFGSIALRMRLYCDGTCADLWADGRTLACNPVYAASVSEKTLISSLAHEVLHIALGHHVRRRERDERLWNRACDYVVNAVLLDAGFSLPEGAAFRPEYADRSADEIYSWLARLQDGPSHRMKGISEEGEEVSLAAEGSAGLGGEKGRENDKASASPRAGEKGRGALGEKGAAAGKKPKGRERDTEKPFSGEVRDHPLLGDGMGDAAREKAEQEADMALVQASREALRMGDMPASLARLVKERVRPLLSWREILSRFMEQCSDNDYTWTQPDRRHVHTGLYLPSRREARLASVALAVDASGSVDAHLLSRFCAELSGMLSDFDTTLFVLYHDVKVGGYAVYTRQDMPFTPVPVGGGGTDYRPVPEEVEAMGLSPACLLWFTDLECDRFPEEPPYPVLWVCPAEPKVRPPFGDIVVIPAEGGPEG</sequence>
<dbReference type="InterPro" id="IPR018698">
    <property type="entry name" value="VWA-like_dom"/>
</dbReference>
<name>A0A921AXH5_9BACT</name>
<dbReference type="AlphaFoldDB" id="A0A921AXH5"/>
<proteinExistence type="predicted"/>
<dbReference type="PANTHER" id="PTHR38730">
    <property type="entry name" value="SLL7028 PROTEIN"/>
    <property type="match status" value="1"/>
</dbReference>
<accession>A0A921AXH5</accession>
<dbReference type="Pfam" id="PF13203">
    <property type="entry name" value="DUF2201_N"/>
    <property type="match status" value="1"/>
</dbReference>
<feature type="region of interest" description="Disordered" evidence="1">
    <location>
        <begin position="150"/>
        <end position="223"/>
    </location>
</feature>
<dbReference type="RefSeq" id="WP_304123133.1">
    <property type="nucleotide sequence ID" value="NZ_DYZA01000200.1"/>
</dbReference>
<gene>
    <name evidence="4" type="ORF">K8W16_09905</name>
</gene>
<evidence type="ECO:0000259" key="2">
    <source>
        <dbReference type="Pfam" id="PF09967"/>
    </source>
</evidence>
<evidence type="ECO:0000313" key="4">
    <source>
        <dbReference type="EMBL" id="HJD97943.1"/>
    </source>
</evidence>